<sequence length="181" mass="19508">MSVFDLWLPIVVGAAAVHIASTLAWTALPHHVPEWRPLPGEGELIAVLKKIAAPAGQYVFPHPKDPHPDQQAPDPNAPCQGNLIVYDKPVSMGAAIGKTLAFFFVATFVIGYLASLGLSPASTKLDVFRFVFVAGLLTHVAARFPGAFWFKRKTLLDSIDGTVYALLTAGAFVWLWPYAAA</sequence>
<organism evidence="2 3">
    <name type="scientific">Pirellulimonas nuda</name>
    <dbReference type="NCBI Taxonomy" id="2528009"/>
    <lineage>
        <taxon>Bacteria</taxon>
        <taxon>Pseudomonadati</taxon>
        <taxon>Planctomycetota</taxon>
        <taxon>Planctomycetia</taxon>
        <taxon>Pirellulales</taxon>
        <taxon>Lacipirellulaceae</taxon>
        <taxon>Pirellulimonas</taxon>
    </lineage>
</organism>
<evidence type="ECO:0000313" key="3">
    <source>
        <dbReference type="Proteomes" id="UP000317429"/>
    </source>
</evidence>
<name>A0A518D612_9BACT</name>
<keyword evidence="3" id="KW-1185">Reference proteome</keyword>
<keyword evidence="1" id="KW-1133">Transmembrane helix</keyword>
<dbReference type="KEGG" id="pnd:Pla175_02590"/>
<protein>
    <submittedName>
        <fullName evidence="2">Uncharacterized protein</fullName>
    </submittedName>
</protein>
<dbReference type="RefSeq" id="WP_197527188.1">
    <property type="nucleotide sequence ID" value="NZ_CP036291.1"/>
</dbReference>
<evidence type="ECO:0000256" key="1">
    <source>
        <dbReference type="SAM" id="Phobius"/>
    </source>
</evidence>
<dbReference type="EMBL" id="CP036291">
    <property type="protein sequence ID" value="QDU86905.1"/>
    <property type="molecule type" value="Genomic_DNA"/>
</dbReference>
<feature type="transmembrane region" description="Helical" evidence="1">
    <location>
        <begin position="100"/>
        <end position="121"/>
    </location>
</feature>
<reference evidence="2 3" key="1">
    <citation type="submission" date="2019-02" db="EMBL/GenBank/DDBJ databases">
        <title>Deep-cultivation of Planctomycetes and their phenomic and genomic characterization uncovers novel biology.</title>
        <authorList>
            <person name="Wiegand S."/>
            <person name="Jogler M."/>
            <person name="Boedeker C."/>
            <person name="Pinto D."/>
            <person name="Vollmers J."/>
            <person name="Rivas-Marin E."/>
            <person name="Kohn T."/>
            <person name="Peeters S.H."/>
            <person name="Heuer A."/>
            <person name="Rast P."/>
            <person name="Oberbeckmann S."/>
            <person name="Bunk B."/>
            <person name="Jeske O."/>
            <person name="Meyerdierks A."/>
            <person name="Storesund J.E."/>
            <person name="Kallscheuer N."/>
            <person name="Luecker S."/>
            <person name="Lage O.M."/>
            <person name="Pohl T."/>
            <person name="Merkel B.J."/>
            <person name="Hornburger P."/>
            <person name="Mueller R.-W."/>
            <person name="Bruemmer F."/>
            <person name="Labrenz M."/>
            <person name="Spormann A.M."/>
            <person name="Op den Camp H."/>
            <person name="Overmann J."/>
            <person name="Amann R."/>
            <person name="Jetten M.S.M."/>
            <person name="Mascher T."/>
            <person name="Medema M.H."/>
            <person name="Devos D.P."/>
            <person name="Kaster A.-K."/>
            <person name="Ovreas L."/>
            <person name="Rohde M."/>
            <person name="Galperin M.Y."/>
            <person name="Jogler C."/>
        </authorList>
    </citation>
    <scope>NUCLEOTIDE SEQUENCE [LARGE SCALE GENOMIC DNA]</scope>
    <source>
        <strain evidence="2 3">Pla175</strain>
    </source>
</reference>
<feature type="transmembrane region" description="Helical" evidence="1">
    <location>
        <begin position="6"/>
        <end position="28"/>
    </location>
</feature>
<gene>
    <name evidence="2" type="ORF">Pla175_02590</name>
</gene>
<feature type="transmembrane region" description="Helical" evidence="1">
    <location>
        <begin position="162"/>
        <end position="179"/>
    </location>
</feature>
<feature type="transmembrane region" description="Helical" evidence="1">
    <location>
        <begin position="127"/>
        <end position="150"/>
    </location>
</feature>
<accession>A0A518D612</accession>
<keyword evidence="1" id="KW-0812">Transmembrane</keyword>
<dbReference type="AlphaFoldDB" id="A0A518D612"/>
<keyword evidence="1" id="KW-0472">Membrane</keyword>
<dbReference type="Proteomes" id="UP000317429">
    <property type="component" value="Chromosome"/>
</dbReference>
<evidence type="ECO:0000313" key="2">
    <source>
        <dbReference type="EMBL" id="QDU86905.1"/>
    </source>
</evidence>
<proteinExistence type="predicted"/>